<dbReference type="Proteomes" id="UP000308197">
    <property type="component" value="Unassembled WGS sequence"/>
</dbReference>
<dbReference type="InParanoid" id="A0A5C3PGJ5"/>
<dbReference type="EMBL" id="ML211096">
    <property type="protein sequence ID" value="TFK88875.1"/>
    <property type="molecule type" value="Genomic_DNA"/>
</dbReference>
<organism evidence="2 3">
    <name type="scientific">Polyporus arcularius HHB13444</name>
    <dbReference type="NCBI Taxonomy" id="1314778"/>
    <lineage>
        <taxon>Eukaryota</taxon>
        <taxon>Fungi</taxon>
        <taxon>Dikarya</taxon>
        <taxon>Basidiomycota</taxon>
        <taxon>Agaricomycotina</taxon>
        <taxon>Agaricomycetes</taxon>
        <taxon>Polyporales</taxon>
        <taxon>Polyporaceae</taxon>
        <taxon>Polyporus</taxon>
    </lineage>
</organism>
<feature type="region of interest" description="Disordered" evidence="1">
    <location>
        <begin position="1"/>
        <end position="42"/>
    </location>
</feature>
<reference evidence="2 3" key="1">
    <citation type="journal article" date="2019" name="Nat. Ecol. Evol.">
        <title>Megaphylogeny resolves global patterns of mushroom evolution.</title>
        <authorList>
            <person name="Varga T."/>
            <person name="Krizsan K."/>
            <person name="Foldi C."/>
            <person name="Dima B."/>
            <person name="Sanchez-Garcia M."/>
            <person name="Sanchez-Ramirez S."/>
            <person name="Szollosi G.J."/>
            <person name="Szarkandi J.G."/>
            <person name="Papp V."/>
            <person name="Albert L."/>
            <person name="Andreopoulos W."/>
            <person name="Angelini C."/>
            <person name="Antonin V."/>
            <person name="Barry K.W."/>
            <person name="Bougher N.L."/>
            <person name="Buchanan P."/>
            <person name="Buyck B."/>
            <person name="Bense V."/>
            <person name="Catcheside P."/>
            <person name="Chovatia M."/>
            <person name="Cooper J."/>
            <person name="Damon W."/>
            <person name="Desjardin D."/>
            <person name="Finy P."/>
            <person name="Geml J."/>
            <person name="Haridas S."/>
            <person name="Hughes K."/>
            <person name="Justo A."/>
            <person name="Karasinski D."/>
            <person name="Kautmanova I."/>
            <person name="Kiss B."/>
            <person name="Kocsube S."/>
            <person name="Kotiranta H."/>
            <person name="LaButti K.M."/>
            <person name="Lechner B.E."/>
            <person name="Liimatainen K."/>
            <person name="Lipzen A."/>
            <person name="Lukacs Z."/>
            <person name="Mihaltcheva S."/>
            <person name="Morgado L.N."/>
            <person name="Niskanen T."/>
            <person name="Noordeloos M.E."/>
            <person name="Ohm R.A."/>
            <person name="Ortiz-Santana B."/>
            <person name="Ovrebo C."/>
            <person name="Racz N."/>
            <person name="Riley R."/>
            <person name="Savchenko A."/>
            <person name="Shiryaev A."/>
            <person name="Soop K."/>
            <person name="Spirin V."/>
            <person name="Szebenyi C."/>
            <person name="Tomsovsky M."/>
            <person name="Tulloss R.E."/>
            <person name="Uehling J."/>
            <person name="Grigoriev I.V."/>
            <person name="Vagvolgyi C."/>
            <person name="Papp T."/>
            <person name="Martin F.M."/>
            <person name="Miettinen O."/>
            <person name="Hibbett D.S."/>
            <person name="Nagy L.G."/>
        </authorList>
    </citation>
    <scope>NUCLEOTIDE SEQUENCE [LARGE SCALE GENOMIC DNA]</scope>
    <source>
        <strain evidence="2 3">HHB13444</strain>
    </source>
</reference>
<gene>
    <name evidence="2" type="ORF">K466DRAFT_598280</name>
</gene>
<sequence>MSSRSRSRTTQHERHVLRTEASTPRLRPRSNRPALLGQPKPSGLSLKKLLTCPGDQLRDDIANFDEPIHRQIDTPYLILRLNVTWPGHSVPEIEASKRLRQHGCHCLGQLAVEVAKECQDTLKGFLLTPTVAAKRVFEVENLTLVALYYVEEPGGLGTYYADVESTSPRRLTADRTILSSFFANISWEHSYYQLPVVDPHPRYGHIVFKPELAIVTAKGRTRMHNHSRQRVSAEDP</sequence>
<evidence type="ECO:0000256" key="1">
    <source>
        <dbReference type="SAM" id="MobiDB-lite"/>
    </source>
</evidence>
<dbReference type="AlphaFoldDB" id="A0A5C3PGJ5"/>
<proteinExistence type="predicted"/>
<evidence type="ECO:0000313" key="2">
    <source>
        <dbReference type="EMBL" id="TFK88875.1"/>
    </source>
</evidence>
<keyword evidence="3" id="KW-1185">Reference proteome</keyword>
<protein>
    <submittedName>
        <fullName evidence="2">Uncharacterized protein</fullName>
    </submittedName>
</protein>
<evidence type="ECO:0000313" key="3">
    <source>
        <dbReference type="Proteomes" id="UP000308197"/>
    </source>
</evidence>
<accession>A0A5C3PGJ5</accession>
<name>A0A5C3PGJ5_9APHY</name>